<comment type="caution">
    <text evidence="8">The sequence shown here is derived from an EMBL/GenBank/DDBJ whole genome shotgun (WGS) entry which is preliminary data.</text>
</comment>
<evidence type="ECO:0000256" key="4">
    <source>
        <dbReference type="ARBA" id="ARBA00022989"/>
    </source>
</evidence>
<dbReference type="PANTHER" id="PTHR48020:SF12">
    <property type="entry name" value="PROTON MYO-INOSITOL COTRANSPORTER"/>
    <property type="match status" value="1"/>
</dbReference>
<evidence type="ECO:0000256" key="5">
    <source>
        <dbReference type="ARBA" id="ARBA00023136"/>
    </source>
</evidence>
<evidence type="ECO:0000256" key="6">
    <source>
        <dbReference type="SAM" id="Phobius"/>
    </source>
</evidence>
<dbReference type="SUPFAM" id="SSF103473">
    <property type="entry name" value="MFS general substrate transporter"/>
    <property type="match status" value="1"/>
</dbReference>
<dbReference type="Gene3D" id="1.20.1250.20">
    <property type="entry name" value="MFS general substrate transporter like domains"/>
    <property type="match status" value="1"/>
</dbReference>
<dbReference type="PANTHER" id="PTHR48020">
    <property type="entry name" value="PROTON MYO-INOSITOL COTRANSPORTER"/>
    <property type="match status" value="1"/>
</dbReference>
<evidence type="ECO:0000313" key="8">
    <source>
        <dbReference type="EMBL" id="KAH7968563.1"/>
    </source>
</evidence>
<keyword evidence="3 6" id="KW-0812">Transmembrane</keyword>
<dbReference type="InterPro" id="IPR036259">
    <property type="entry name" value="MFS_trans_sf"/>
</dbReference>
<dbReference type="InterPro" id="IPR020846">
    <property type="entry name" value="MFS_dom"/>
</dbReference>
<keyword evidence="9" id="KW-1185">Reference proteome</keyword>
<feature type="domain" description="Major facilitator superfamily (MFS) profile" evidence="7">
    <location>
        <begin position="1"/>
        <end position="141"/>
    </location>
</feature>
<proteinExistence type="predicted"/>
<dbReference type="EMBL" id="JABSTV010001248">
    <property type="protein sequence ID" value="KAH7968563.1"/>
    <property type="molecule type" value="Genomic_DNA"/>
</dbReference>
<dbReference type="VEuPathDB" id="VectorBase:RSAN_042645"/>
<evidence type="ECO:0000313" key="9">
    <source>
        <dbReference type="Proteomes" id="UP000821837"/>
    </source>
</evidence>
<evidence type="ECO:0000256" key="2">
    <source>
        <dbReference type="ARBA" id="ARBA00022448"/>
    </source>
</evidence>
<evidence type="ECO:0000256" key="3">
    <source>
        <dbReference type="ARBA" id="ARBA00022692"/>
    </source>
</evidence>
<sequence length="170" mass="18531">MVAVAVMDMVSRRRLLLVSSHVCVFSLIAMGAVSHVSKESDDRERDILDRIPVLLIGFYIVGFSIGLGPVVWLLNAELVPCRGSGTLLSMVSAFNWTCAAGVTAFFDQVRDSLRLSGLGFLFSAITFIGAMLVTFLLPETGRITLEELLQENLFYAMDAEPQAGRKGGKK</sequence>
<reference evidence="8" key="1">
    <citation type="journal article" date="2020" name="Cell">
        <title>Large-Scale Comparative Analyses of Tick Genomes Elucidate Their Genetic Diversity and Vector Capacities.</title>
        <authorList>
            <consortium name="Tick Genome and Microbiome Consortium (TIGMIC)"/>
            <person name="Jia N."/>
            <person name="Wang J."/>
            <person name="Shi W."/>
            <person name="Du L."/>
            <person name="Sun Y."/>
            <person name="Zhan W."/>
            <person name="Jiang J.F."/>
            <person name="Wang Q."/>
            <person name="Zhang B."/>
            <person name="Ji P."/>
            <person name="Bell-Sakyi L."/>
            <person name="Cui X.M."/>
            <person name="Yuan T.T."/>
            <person name="Jiang B.G."/>
            <person name="Yang W.F."/>
            <person name="Lam T.T."/>
            <person name="Chang Q.C."/>
            <person name="Ding S.J."/>
            <person name="Wang X.J."/>
            <person name="Zhu J.G."/>
            <person name="Ruan X.D."/>
            <person name="Zhao L."/>
            <person name="Wei J.T."/>
            <person name="Ye R.Z."/>
            <person name="Que T.C."/>
            <person name="Du C.H."/>
            <person name="Zhou Y.H."/>
            <person name="Cheng J.X."/>
            <person name="Dai P.F."/>
            <person name="Guo W.B."/>
            <person name="Han X.H."/>
            <person name="Huang E.J."/>
            <person name="Li L.F."/>
            <person name="Wei W."/>
            <person name="Gao Y.C."/>
            <person name="Liu J.Z."/>
            <person name="Shao H.Z."/>
            <person name="Wang X."/>
            <person name="Wang C.C."/>
            <person name="Yang T.C."/>
            <person name="Huo Q.B."/>
            <person name="Li W."/>
            <person name="Chen H.Y."/>
            <person name="Chen S.E."/>
            <person name="Zhou L.G."/>
            <person name="Ni X.B."/>
            <person name="Tian J.H."/>
            <person name="Sheng Y."/>
            <person name="Liu T."/>
            <person name="Pan Y.S."/>
            <person name="Xia L.Y."/>
            <person name="Li J."/>
            <person name="Zhao F."/>
            <person name="Cao W.C."/>
        </authorList>
    </citation>
    <scope>NUCLEOTIDE SEQUENCE</scope>
    <source>
        <strain evidence="8">Rsan-2018</strain>
    </source>
</reference>
<keyword evidence="4 6" id="KW-1133">Transmembrane helix</keyword>
<dbReference type="GO" id="GO:0016020">
    <property type="term" value="C:membrane"/>
    <property type="evidence" value="ECO:0007669"/>
    <property type="project" value="UniProtKB-SubCell"/>
</dbReference>
<keyword evidence="2" id="KW-0813">Transport</keyword>
<reference evidence="8" key="2">
    <citation type="submission" date="2021-09" db="EMBL/GenBank/DDBJ databases">
        <authorList>
            <person name="Jia N."/>
            <person name="Wang J."/>
            <person name="Shi W."/>
            <person name="Du L."/>
            <person name="Sun Y."/>
            <person name="Zhan W."/>
            <person name="Jiang J."/>
            <person name="Wang Q."/>
            <person name="Zhang B."/>
            <person name="Ji P."/>
            <person name="Sakyi L.B."/>
            <person name="Cui X."/>
            <person name="Yuan T."/>
            <person name="Jiang B."/>
            <person name="Yang W."/>
            <person name="Lam T.T.-Y."/>
            <person name="Chang Q."/>
            <person name="Ding S."/>
            <person name="Wang X."/>
            <person name="Zhu J."/>
            <person name="Ruan X."/>
            <person name="Zhao L."/>
            <person name="Wei J."/>
            <person name="Que T."/>
            <person name="Du C."/>
            <person name="Cheng J."/>
            <person name="Dai P."/>
            <person name="Han X."/>
            <person name="Huang E."/>
            <person name="Gao Y."/>
            <person name="Liu J."/>
            <person name="Shao H."/>
            <person name="Ye R."/>
            <person name="Li L."/>
            <person name="Wei W."/>
            <person name="Wang X."/>
            <person name="Wang C."/>
            <person name="Huo Q."/>
            <person name="Li W."/>
            <person name="Guo W."/>
            <person name="Chen H."/>
            <person name="Chen S."/>
            <person name="Zhou L."/>
            <person name="Zhou L."/>
            <person name="Ni X."/>
            <person name="Tian J."/>
            <person name="Zhou Y."/>
            <person name="Sheng Y."/>
            <person name="Liu T."/>
            <person name="Pan Y."/>
            <person name="Xia L."/>
            <person name="Li J."/>
            <person name="Zhao F."/>
            <person name="Cao W."/>
        </authorList>
    </citation>
    <scope>NUCLEOTIDE SEQUENCE</scope>
    <source>
        <strain evidence="8">Rsan-2018</strain>
        <tissue evidence="8">Larvae</tissue>
    </source>
</reference>
<gene>
    <name evidence="8" type="ORF">HPB52_009616</name>
</gene>
<feature type="transmembrane region" description="Helical" evidence="6">
    <location>
        <begin position="86"/>
        <end position="106"/>
    </location>
</feature>
<protein>
    <recommendedName>
        <fullName evidence="7">Major facilitator superfamily (MFS) profile domain-containing protein</fullName>
    </recommendedName>
</protein>
<dbReference type="PROSITE" id="PS50850">
    <property type="entry name" value="MFS"/>
    <property type="match status" value="1"/>
</dbReference>
<comment type="subcellular location">
    <subcellularLocation>
        <location evidence="1">Membrane</location>
        <topology evidence="1">Multi-pass membrane protein</topology>
    </subcellularLocation>
</comment>
<name>A0A9D4T3J7_RHISA</name>
<feature type="transmembrane region" description="Helical" evidence="6">
    <location>
        <begin position="118"/>
        <end position="137"/>
    </location>
</feature>
<dbReference type="Proteomes" id="UP000821837">
    <property type="component" value="Unassembled WGS sequence"/>
</dbReference>
<dbReference type="InterPro" id="IPR005828">
    <property type="entry name" value="MFS_sugar_transport-like"/>
</dbReference>
<accession>A0A9D4T3J7</accession>
<evidence type="ECO:0000259" key="7">
    <source>
        <dbReference type="PROSITE" id="PS50850"/>
    </source>
</evidence>
<dbReference type="GO" id="GO:0022857">
    <property type="term" value="F:transmembrane transporter activity"/>
    <property type="evidence" value="ECO:0007669"/>
    <property type="project" value="InterPro"/>
</dbReference>
<dbReference type="Pfam" id="PF00083">
    <property type="entry name" value="Sugar_tr"/>
    <property type="match status" value="1"/>
</dbReference>
<evidence type="ECO:0000256" key="1">
    <source>
        <dbReference type="ARBA" id="ARBA00004141"/>
    </source>
</evidence>
<dbReference type="AlphaFoldDB" id="A0A9D4T3J7"/>
<feature type="transmembrane region" description="Helical" evidence="6">
    <location>
        <begin position="53"/>
        <end position="74"/>
    </location>
</feature>
<keyword evidence="5 6" id="KW-0472">Membrane</keyword>
<dbReference type="InterPro" id="IPR050814">
    <property type="entry name" value="Myo-inositol_Transporter"/>
</dbReference>
<feature type="transmembrane region" description="Helical" evidence="6">
    <location>
        <begin position="15"/>
        <end position="33"/>
    </location>
</feature>
<organism evidence="8 9">
    <name type="scientific">Rhipicephalus sanguineus</name>
    <name type="common">Brown dog tick</name>
    <name type="synonym">Ixodes sanguineus</name>
    <dbReference type="NCBI Taxonomy" id="34632"/>
    <lineage>
        <taxon>Eukaryota</taxon>
        <taxon>Metazoa</taxon>
        <taxon>Ecdysozoa</taxon>
        <taxon>Arthropoda</taxon>
        <taxon>Chelicerata</taxon>
        <taxon>Arachnida</taxon>
        <taxon>Acari</taxon>
        <taxon>Parasitiformes</taxon>
        <taxon>Ixodida</taxon>
        <taxon>Ixodoidea</taxon>
        <taxon>Ixodidae</taxon>
        <taxon>Rhipicephalinae</taxon>
        <taxon>Rhipicephalus</taxon>
        <taxon>Rhipicephalus</taxon>
    </lineage>
</organism>